<dbReference type="EMBL" id="JASDAP010000020">
    <property type="protein sequence ID" value="KAK1887102.1"/>
    <property type="molecule type" value="Genomic_DNA"/>
</dbReference>
<evidence type="ECO:0000313" key="2">
    <source>
        <dbReference type="EMBL" id="KAK1887102.1"/>
    </source>
</evidence>
<feature type="region of interest" description="Disordered" evidence="1">
    <location>
        <begin position="85"/>
        <end position="105"/>
    </location>
</feature>
<evidence type="ECO:0000256" key="1">
    <source>
        <dbReference type="SAM" id="MobiDB-lite"/>
    </source>
</evidence>
<proteinExistence type="predicted"/>
<comment type="caution">
    <text evidence="2">The sequence shown here is derived from an EMBL/GenBank/DDBJ whole genome shotgun (WGS) entry which is preliminary data.</text>
</comment>
<feature type="region of interest" description="Disordered" evidence="1">
    <location>
        <begin position="21"/>
        <end position="47"/>
    </location>
</feature>
<keyword evidence="3" id="KW-1185">Reference proteome</keyword>
<evidence type="ECO:0000313" key="3">
    <source>
        <dbReference type="Proteomes" id="UP001228049"/>
    </source>
</evidence>
<accession>A0AAD9BQI3</accession>
<gene>
    <name evidence="2" type="ORF">KUDE01_030814</name>
</gene>
<name>A0AAD9BQI3_DISEL</name>
<feature type="compositionally biased region" description="Basic and acidic residues" evidence="1">
    <location>
        <begin position="27"/>
        <end position="44"/>
    </location>
</feature>
<organism evidence="2 3">
    <name type="scientific">Dissostichus eleginoides</name>
    <name type="common">Patagonian toothfish</name>
    <name type="synonym">Dissostichus amissus</name>
    <dbReference type="NCBI Taxonomy" id="100907"/>
    <lineage>
        <taxon>Eukaryota</taxon>
        <taxon>Metazoa</taxon>
        <taxon>Chordata</taxon>
        <taxon>Craniata</taxon>
        <taxon>Vertebrata</taxon>
        <taxon>Euteleostomi</taxon>
        <taxon>Actinopterygii</taxon>
        <taxon>Neopterygii</taxon>
        <taxon>Teleostei</taxon>
        <taxon>Neoteleostei</taxon>
        <taxon>Acanthomorphata</taxon>
        <taxon>Eupercaria</taxon>
        <taxon>Perciformes</taxon>
        <taxon>Notothenioidei</taxon>
        <taxon>Nototheniidae</taxon>
        <taxon>Dissostichus</taxon>
    </lineage>
</organism>
<reference evidence="2" key="1">
    <citation type="submission" date="2023-04" db="EMBL/GenBank/DDBJ databases">
        <title>Chromosome-level genome of Chaenocephalus aceratus.</title>
        <authorList>
            <person name="Park H."/>
        </authorList>
    </citation>
    <scope>NUCLEOTIDE SEQUENCE</scope>
    <source>
        <strain evidence="2">DE</strain>
        <tissue evidence="2">Muscle</tissue>
    </source>
</reference>
<dbReference type="Proteomes" id="UP001228049">
    <property type="component" value="Unassembled WGS sequence"/>
</dbReference>
<protein>
    <submittedName>
        <fullName evidence="2">Arginine and glutamate-rich protein 1-A</fullName>
    </submittedName>
</protein>
<dbReference type="AlphaFoldDB" id="A0AAD9BQI3"/>
<sequence length="119" mass="13759">MRIMERQLLEELERQRQRQAELMAQKARKEEEKSKRAAAEKLEKVNSSLQCHLQRSTEEKEECERELISMKQQIATLMQLQRPGVNGCAPQNHTGTQSFHSINLNPTHEATKAVCAKMD</sequence>
<feature type="compositionally biased region" description="Polar residues" evidence="1">
    <location>
        <begin position="89"/>
        <end position="105"/>
    </location>
</feature>